<evidence type="ECO:0000313" key="4">
    <source>
        <dbReference type="Proteomes" id="UP001148125"/>
    </source>
</evidence>
<sequence>MKSSIFNFIGDFSSTLEELALRVEALLWDQPQAAITQSRLFGEMLVSMIFEQENMNEVYPLKQVEKINRLYKHDIIQDNIYKKLEYIRKNGNIASHQVLEMCQEVAKQVHQALFDISVWYAEVYGHYTFSAPTYELPPKPNHDHHDLKQWMDDYIQETTKRFKEIEAHLEQLRQEKEQQEDLVNEQEKSKVPIALKPVKSNERSVPLEQFESTFRKVNFKRTNLTKKAAEFEHEEYKDFFVYLLDNASPSIAIHPSIVEQEKILMEVPTKPRKSTALRRFPKMEEDGKLKSNYGYMYTFQTKTELEELLRRIVEVLDSRNL</sequence>
<keyword evidence="1" id="KW-0175">Coiled coil</keyword>
<evidence type="ECO:0000256" key="1">
    <source>
        <dbReference type="SAM" id="Coils"/>
    </source>
</evidence>
<protein>
    <submittedName>
        <fullName evidence="3">DUF4145 domain-containing protein</fullName>
    </submittedName>
</protein>
<organism evidence="3 4">
    <name type="scientific">Alkalihalobacterium chitinilyticum</name>
    <dbReference type="NCBI Taxonomy" id="2980103"/>
    <lineage>
        <taxon>Bacteria</taxon>
        <taxon>Bacillati</taxon>
        <taxon>Bacillota</taxon>
        <taxon>Bacilli</taxon>
        <taxon>Bacillales</taxon>
        <taxon>Bacillaceae</taxon>
        <taxon>Alkalihalobacterium</taxon>
    </lineage>
</organism>
<dbReference type="EMBL" id="JAOTPO010000008">
    <property type="protein sequence ID" value="MDE5414195.1"/>
    <property type="molecule type" value="Genomic_DNA"/>
</dbReference>
<dbReference type="Proteomes" id="UP001148125">
    <property type="component" value="Unassembled WGS sequence"/>
</dbReference>
<keyword evidence="4" id="KW-1185">Reference proteome</keyword>
<feature type="coiled-coil region" evidence="1">
    <location>
        <begin position="155"/>
        <end position="189"/>
    </location>
</feature>
<reference evidence="3" key="1">
    <citation type="submission" date="2024-05" db="EMBL/GenBank/DDBJ databases">
        <title>Alkalihalobacillus sp. strain MEB203 novel alkaliphilic bacterium from Lonar Lake, India.</title>
        <authorList>
            <person name="Joshi A."/>
            <person name="Thite S."/>
            <person name="Mengade P."/>
        </authorList>
    </citation>
    <scope>NUCLEOTIDE SEQUENCE</scope>
    <source>
        <strain evidence="3">MEB 203</strain>
    </source>
</reference>
<gene>
    <name evidence="3" type="ORF">N7Z68_12500</name>
</gene>
<dbReference type="RefSeq" id="WP_275118811.1">
    <property type="nucleotide sequence ID" value="NZ_JAOTPO010000008.1"/>
</dbReference>
<comment type="caution">
    <text evidence="3">The sequence shown here is derived from an EMBL/GenBank/DDBJ whole genome shotgun (WGS) entry which is preliminary data.</text>
</comment>
<accession>A0ABT5VFZ0</accession>
<feature type="domain" description="DUF4145" evidence="2">
    <location>
        <begin position="24"/>
        <end position="110"/>
    </location>
</feature>
<dbReference type="InterPro" id="IPR025285">
    <property type="entry name" value="DUF4145"/>
</dbReference>
<name>A0ABT5VFZ0_9BACI</name>
<evidence type="ECO:0000313" key="3">
    <source>
        <dbReference type="EMBL" id="MDE5414195.1"/>
    </source>
</evidence>
<dbReference type="Pfam" id="PF13643">
    <property type="entry name" value="DUF4145"/>
    <property type="match status" value="1"/>
</dbReference>
<proteinExistence type="predicted"/>
<evidence type="ECO:0000259" key="2">
    <source>
        <dbReference type="Pfam" id="PF13643"/>
    </source>
</evidence>